<reference evidence="2" key="1">
    <citation type="journal article" date="2022" name="Int. J. Mol. Sci.">
        <title>Draft Genome of Tanacetum Coccineum: Genomic Comparison of Closely Related Tanacetum-Family Plants.</title>
        <authorList>
            <person name="Yamashiro T."/>
            <person name="Shiraishi A."/>
            <person name="Nakayama K."/>
            <person name="Satake H."/>
        </authorList>
    </citation>
    <scope>NUCLEOTIDE SEQUENCE</scope>
</reference>
<sequence>MADVRRLSAYVIKLRDMPKRVLVLSGLSRVWKSRVCDLVLQGVDRNVMDIHDFLCLPEWTGAECCYSGSYSGGSCRGSAMSQSSASTTRPSLFVDNSDNRSDDDDVCVKILLVTPIRSTTVIPSSEHQGGSFIVLAAEGLGTRDSRGKGIMADNAATAFVGVSRPRPSSRPAPSFRDVSGDVIHTNFFTFLPVLIMPLILKVVLLGITSLLVRSGMLCTGLLLGF</sequence>
<keyword evidence="1" id="KW-1133">Transmembrane helix</keyword>
<dbReference type="EMBL" id="BQNB010010278">
    <property type="protein sequence ID" value="GJS75077.1"/>
    <property type="molecule type" value="Genomic_DNA"/>
</dbReference>
<keyword evidence="1" id="KW-0812">Transmembrane</keyword>
<evidence type="ECO:0000313" key="2">
    <source>
        <dbReference type="EMBL" id="GJS75077.1"/>
    </source>
</evidence>
<reference evidence="2" key="2">
    <citation type="submission" date="2022-01" db="EMBL/GenBank/DDBJ databases">
        <authorList>
            <person name="Yamashiro T."/>
            <person name="Shiraishi A."/>
            <person name="Satake H."/>
            <person name="Nakayama K."/>
        </authorList>
    </citation>
    <scope>NUCLEOTIDE SEQUENCE</scope>
</reference>
<accession>A0ABQ4YCF7</accession>
<gene>
    <name evidence="2" type="ORF">Tco_0724958</name>
</gene>
<keyword evidence="3" id="KW-1185">Reference proteome</keyword>
<proteinExistence type="predicted"/>
<dbReference type="Proteomes" id="UP001151760">
    <property type="component" value="Unassembled WGS sequence"/>
</dbReference>
<comment type="caution">
    <text evidence="2">The sequence shown here is derived from an EMBL/GenBank/DDBJ whole genome shotgun (WGS) entry which is preliminary data.</text>
</comment>
<feature type="transmembrane region" description="Helical" evidence="1">
    <location>
        <begin position="187"/>
        <end position="212"/>
    </location>
</feature>
<protein>
    <submittedName>
        <fullName evidence="2">Uncharacterized protein</fullName>
    </submittedName>
</protein>
<evidence type="ECO:0000256" key="1">
    <source>
        <dbReference type="SAM" id="Phobius"/>
    </source>
</evidence>
<evidence type="ECO:0000313" key="3">
    <source>
        <dbReference type="Proteomes" id="UP001151760"/>
    </source>
</evidence>
<name>A0ABQ4YCF7_9ASTR</name>
<organism evidence="2 3">
    <name type="scientific">Tanacetum coccineum</name>
    <dbReference type="NCBI Taxonomy" id="301880"/>
    <lineage>
        <taxon>Eukaryota</taxon>
        <taxon>Viridiplantae</taxon>
        <taxon>Streptophyta</taxon>
        <taxon>Embryophyta</taxon>
        <taxon>Tracheophyta</taxon>
        <taxon>Spermatophyta</taxon>
        <taxon>Magnoliopsida</taxon>
        <taxon>eudicotyledons</taxon>
        <taxon>Gunneridae</taxon>
        <taxon>Pentapetalae</taxon>
        <taxon>asterids</taxon>
        <taxon>campanulids</taxon>
        <taxon>Asterales</taxon>
        <taxon>Asteraceae</taxon>
        <taxon>Asteroideae</taxon>
        <taxon>Anthemideae</taxon>
        <taxon>Anthemidinae</taxon>
        <taxon>Tanacetum</taxon>
    </lineage>
</organism>
<keyword evidence="1" id="KW-0472">Membrane</keyword>